<dbReference type="PANTHER" id="PTHR33453:SF34">
    <property type="entry name" value="RIBOSOME-INACTIVATING PROTEIN"/>
    <property type="match status" value="1"/>
</dbReference>
<dbReference type="AlphaFoldDB" id="A0A6P5SLY6"/>
<dbReference type="GO" id="GO:0090729">
    <property type="term" value="F:toxin activity"/>
    <property type="evidence" value="ECO:0007669"/>
    <property type="project" value="UniProtKB-KW"/>
</dbReference>
<organism evidence="8 9">
    <name type="scientific">Prunus avium</name>
    <name type="common">Cherry</name>
    <name type="synonym">Cerasus avium</name>
    <dbReference type="NCBI Taxonomy" id="42229"/>
    <lineage>
        <taxon>Eukaryota</taxon>
        <taxon>Viridiplantae</taxon>
        <taxon>Streptophyta</taxon>
        <taxon>Embryophyta</taxon>
        <taxon>Tracheophyta</taxon>
        <taxon>Spermatophyta</taxon>
        <taxon>Magnoliopsida</taxon>
        <taxon>eudicotyledons</taxon>
        <taxon>Gunneridae</taxon>
        <taxon>Pentapetalae</taxon>
        <taxon>rosids</taxon>
        <taxon>fabids</taxon>
        <taxon>Rosales</taxon>
        <taxon>Rosaceae</taxon>
        <taxon>Amygdaloideae</taxon>
        <taxon>Amygdaleae</taxon>
        <taxon>Prunus</taxon>
    </lineage>
</organism>
<keyword evidence="5 6" id="KW-0652">Protein synthesis inhibitor</keyword>
<dbReference type="InterPro" id="IPR036041">
    <property type="entry name" value="Ribosome-inact_prot_sf"/>
</dbReference>
<dbReference type="InterPro" id="IPR017989">
    <property type="entry name" value="Ribosome_inactivat_1/2"/>
</dbReference>
<evidence type="ECO:0000256" key="4">
    <source>
        <dbReference type="ARBA" id="ARBA00022821"/>
    </source>
</evidence>
<evidence type="ECO:0000256" key="6">
    <source>
        <dbReference type="RuleBase" id="RU004915"/>
    </source>
</evidence>
<dbReference type="Proteomes" id="UP000515124">
    <property type="component" value="Unplaced"/>
</dbReference>
<keyword evidence="2 6" id="KW-0800">Toxin</keyword>
<evidence type="ECO:0000256" key="5">
    <source>
        <dbReference type="ARBA" id="ARBA00023193"/>
    </source>
</evidence>
<evidence type="ECO:0000256" key="7">
    <source>
        <dbReference type="SAM" id="MobiDB-lite"/>
    </source>
</evidence>
<dbReference type="InterPro" id="IPR016138">
    <property type="entry name" value="Ribosome_inactivat_prot_sub1"/>
</dbReference>
<dbReference type="InterPro" id="IPR001574">
    <property type="entry name" value="Ribosome_inactivat_prot"/>
</dbReference>
<dbReference type="GO" id="GO:0030598">
    <property type="term" value="F:rRNA N-glycosylase activity"/>
    <property type="evidence" value="ECO:0007669"/>
    <property type="project" value="UniProtKB-EC"/>
</dbReference>
<dbReference type="SUPFAM" id="SSF56371">
    <property type="entry name" value="Ribosome inactivating proteins (RIP)"/>
    <property type="match status" value="1"/>
</dbReference>
<proteinExistence type="inferred from homology"/>
<dbReference type="RefSeq" id="XP_021815232.1">
    <property type="nucleotide sequence ID" value="XM_021959540.1"/>
</dbReference>
<evidence type="ECO:0000256" key="2">
    <source>
        <dbReference type="ARBA" id="ARBA00022656"/>
    </source>
</evidence>
<comment type="catalytic activity">
    <reaction evidence="1 6">
        <text>Endohydrolysis of the N-glycosidic bond at one specific adenosine on the 28S rRNA.</text>
        <dbReference type="EC" id="3.2.2.22"/>
    </reaction>
</comment>
<dbReference type="KEGG" id="pavi:110757810"/>
<dbReference type="EC" id="3.2.2.22" evidence="6"/>
<reference evidence="9" key="1">
    <citation type="submission" date="2025-08" db="UniProtKB">
        <authorList>
            <consortium name="RefSeq"/>
        </authorList>
    </citation>
    <scope>IDENTIFICATION</scope>
</reference>
<evidence type="ECO:0000313" key="8">
    <source>
        <dbReference type="Proteomes" id="UP000515124"/>
    </source>
</evidence>
<evidence type="ECO:0000256" key="1">
    <source>
        <dbReference type="ARBA" id="ARBA00000237"/>
    </source>
</evidence>
<keyword evidence="3 6" id="KW-0378">Hydrolase</keyword>
<dbReference type="Gene3D" id="4.10.470.10">
    <property type="entry name" value="Ricin (A Subunit), domain 2"/>
    <property type="match status" value="1"/>
</dbReference>
<evidence type="ECO:0000256" key="3">
    <source>
        <dbReference type="ARBA" id="ARBA00022801"/>
    </source>
</evidence>
<dbReference type="PRINTS" id="PR00396">
    <property type="entry name" value="SHIGARICIN"/>
</dbReference>
<accession>A0A6P5SLY6</accession>
<feature type="compositionally biased region" description="Low complexity" evidence="7">
    <location>
        <begin position="287"/>
        <end position="299"/>
    </location>
</feature>
<dbReference type="GO" id="GO:0006952">
    <property type="term" value="P:defense response"/>
    <property type="evidence" value="ECO:0007669"/>
    <property type="project" value="UniProtKB-KW"/>
</dbReference>
<gene>
    <name evidence="9" type="primary">LOC110757810</name>
</gene>
<dbReference type="PANTHER" id="PTHR33453">
    <property type="match status" value="1"/>
</dbReference>
<dbReference type="GO" id="GO:0017148">
    <property type="term" value="P:negative regulation of translation"/>
    <property type="evidence" value="ECO:0007669"/>
    <property type="project" value="UniProtKB-KW"/>
</dbReference>
<evidence type="ECO:0000313" key="9">
    <source>
        <dbReference type="RefSeq" id="XP_021815232.1"/>
    </source>
</evidence>
<dbReference type="InterPro" id="IPR017988">
    <property type="entry name" value="Ribosome_inactivat_prot_CS"/>
</dbReference>
<protein>
    <recommendedName>
        <fullName evidence="6">rRNA N-glycosylase</fullName>
        <ecNumber evidence="6">3.2.2.22</ecNumber>
    </recommendedName>
</protein>
<dbReference type="GeneID" id="110757810"/>
<keyword evidence="4 6" id="KW-0611">Plant defense</keyword>
<keyword evidence="8" id="KW-1185">Reference proteome</keyword>
<dbReference type="Gene3D" id="3.40.420.10">
    <property type="entry name" value="Ricin (A subunit), domain 1"/>
    <property type="match status" value="1"/>
</dbReference>
<dbReference type="InterPro" id="IPR016139">
    <property type="entry name" value="Ribosome_inactivat_prot_sub2"/>
</dbReference>
<dbReference type="PROSITE" id="PS00275">
    <property type="entry name" value="SHIGA_RICIN"/>
    <property type="match status" value="1"/>
</dbReference>
<feature type="region of interest" description="Disordered" evidence="7">
    <location>
        <begin position="287"/>
        <end position="310"/>
    </location>
</feature>
<comment type="similarity">
    <text evidence="6">Belongs to the ribosome-inactivating protein family.</text>
</comment>
<name>A0A6P5SLY6_PRUAV</name>
<sequence>MVLPFSTRNATPHAYSDFIETLRNRLTARGRTISHGIQVLPRIQDVPDEHRFVLVDLTNSDNNTIRVAIDVVNAYVVGYAAGGRSYFLQENAPGNPPPIHTLFLGNGIIPMPTLNFNGTYGGLAGAAQDAVQRNTPRDRARNRAGANIHTNTPILQRIPLGRNELDNAISLLRYAVSQSDQAVGFIVIIQMLSEAARFRAIEGLVRTTMREDYDPLIRGPAMESLETHWSDLSEEIQRVPEDETLFRNNRTIVLHNIRNDRVQVNSVDSPFVRGVAILLYDRHQNQNQNRNRNCNPVRVPGRRRPDHDEI</sequence>
<dbReference type="Pfam" id="PF00161">
    <property type="entry name" value="RIP"/>
    <property type="match status" value="1"/>
</dbReference>